<gene>
    <name evidence="2" type="ORF">PQ455_13680</name>
</gene>
<feature type="domain" description="Phosphatidic acid phosphatase type 2/haloperoxidase" evidence="1">
    <location>
        <begin position="66"/>
        <end position="178"/>
    </location>
</feature>
<evidence type="ECO:0000313" key="3">
    <source>
        <dbReference type="Proteomes" id="UP001220395"/>
    </source>
</evidence>
<proteinExistence type="predicted"/>
<dbReference type="InterPro" id="IPR000326">
    <property type="entry name" value="PAP2/HPO"/>
</dbReference>
<evidence type="ECO:0000313" key="2">
    <source>
        <dbReference type="EMBL" id="WCT72677.1"/>
    </source>
</evidence>
<accession>A0ABY7THH4</accession>
<dbReference type="SMART" id="SM00014">
    <property type="entry name" value="acidPPc"/>
    <property type="match status" value="1"/>
</dbReference>
<dbReference type="Gene3D" id="1.20.144.10">
    <property type="entry name" value="Phosphatidic acid phosphatase type 2/haloperoxidase"/>
    <property type="match status" value="1"/>
</dbReference>
<dbReference type="Proteomes" id="UP001220395">
    <property type="component" value="Chromosome"/>
</dbReference>
<organism evidence="2 3">
    <name type="scientific">Sphingomonas naphthae</name>
    <dbReference type="NCBI Taxonomy" id="1813468"/>
    <lineage>
        <taxon>Bacteria</taxon>
        <taxon>Pseudomonadati</taxon>
        <taxon>Pseudomonadota</taxon>
        <taxon>Alphaproteobacteria</taxon>
        <taxon>Sphingomonadales</taxon>
        <taxon>Sphingomonadaceae</taxon>
        <taxon>Sphingomonas</taxon>
    </lineage>
</organism>
<protein>
    <submittedName>
        <fullName evidence="2">Phosphatase PAP2 family protein</fullName>
    </submittedName>
</protein>
<sequence length="187" mass="19910">MKTRGGIEKADLKVARKIGQWRDHPAVRTVGIVGELADQPQLYALSAATVVIGLFRADSRMVRAGVRMLAAEWLATKAKNFVKHRVDRTRPHVPVEGGRYRIERGGSRDSAMSSFPSGHTAGAVAVARAYSSEYPEHAATATLLATLAGGIQIPRCSHFVSDVGAGAVIGLAAGSLVAKRSQPRRMA</sequence>
<dbReference type="EMBL" id="CP117411">
    <property type="protein sequence ID" value="WCT72677.1"/>
    <property type="molecule type" value="Genomic_DNA"/>
</dbReference>
<reference evidence="2 3" key="1">
    <citation type="submission" date="2023-02" db="EMBL/GenBank/DDBJ databases">
        <title>Genome sequence of Sphingomonas naphthae.</title>
        <authorList>
            <person name="Kim S."/>
            <person name="Heo J."/>
            <person name="Kwon S.-W."/>
        </authorList>
    </citation>
    <scope>NUCLEOTIDE SEQUENCE [LARGE SCALE GENOMIC DNA]</scope>
    <source>
        <strain evidence="2 3">KACC 18716</strain>
    </source>
</reference>
<keyword evidence="3" id="KW-1185">Reference proteome</keyword>
<evidence type="ECO:0000259" key="1">
    <source>
        <dbReference type="SMART" id="SM00014"/>
    </source>
</evidence>
<dbReference type="SUPFAM" id="SSF48317">
    <property type="entry name" value="Acid phosphatase/Vanadium-dependent haloperoxidase"/>
    <property type="match status" value="1"/>
</dbReference>
<dbReference type="InterPro" id="IPR036938">
    <property type="entry name" value="PAP2/HPO_sf"/>
</dbReference>
<dbReference type="Pfam" id="PF01569">
    <property type="entry name" value="PAP2"/>
    <property type="match status" value="1"/>
</dbReference>
<dbReference type="RefSeq" id="WP_273686646.1">
    <property type="nucleotide sequence ID" value="NZ_CP117411.1"/>
</dbReference>
<name>A0ABY7THH4_9SPHN</name>